<dbReference type="InterPro" id="IPR018060">
    <property type="entry name" value="HTH_AraC"/>
</dbReference>
<gene>
    <name evidence="5" type="primary">rob_2</name>
    <name evidence="5" type="ORF">NCTC10252_00262</name>
</gene>
<evidence type="ECO:0000256" key="3">
    <source>
        <dbReference type="ARBA" id="ARBA00023163"/>
    </source>
</evidence>
<dbReference type="Pfam" id="PF12833">
    <property type="entry name" value="HTH_18"/>
    <property type="match status" value="1"/>
</dbReference>
<evidence type="ECO:0000313" key="5">
    <source>
        <dbReference type="EMBL" id="SUF55093.1"/>
    </source>
</evidence>
<dbReference type="GO" id="GO:0003700">
    <property type="term" value="F:DNA-binding transcription factor activity"/>
    <property type="evidence" value="ECO:0007669"/>
    <property type="project" value="InterPro"/>
</dbReference>
<dbReference type="GO" id="GO:0043565">
    <property type="term" value="F:sequence-specific DNA binding"/>
    <property type="evidence" value="ECO:0007669"/>
    <property type="project" value="InterPro"/>
</dbReference>
<evidence type="ECO:0000256" key="1">
    <source>
        <dbReference type="ARBA" id="ARBA00023015"/>
    </source>
</evidence>
<dbReference type="SUPFAM" id="SSF46689">
    <property type="entry name" value="Homeodomain-like"/>
    <property type="match status" value="2"/>
</dbReference>
<dbReference type="PANTHER" id="PTHR47504">
    <property type="entry name" value="RIGHT ORIGIN-BINDING PROTEIN"/>
    <property type="match status" value="1"/>
</dbReference>
<evidence type="ECO:0000259" key="4">
    <source>
        <dbReference type="PROSITE" id="PS01124"/>
    </source>
</evidence>
<dbReference type="InterPro" id="IPR009057">
    <property type="entry name" value="Homeodomain-like_sf"/>
</dbReference>
<dbReference type="Gene3D" id="1.10.10.60">
    <property type="entry name" value="Homeodomain-like"/>
    <property type="match status" value="2"/>
</dbReference>
<dbReference type="PROSITE" id="PS00041">
    <property type="entry name" value="HTH_ARAC_FAMILY_1"/>
    <property type="match status" value="1"/>
</dbReference>
<sequence length="115" mass="13506">MINIFIWIDKHIEQKITVADIVKISGYSKRHLHNIFVQHSGKAVAEYIRLKKLQRASFFLKLTNLSVIEISERFNFDSPQTFSQVFKKYYAMTPWIIGKAPNGVKIYFLKTLVKK</sequence>
<proteinExistence type="predicted"/>
<keyword evidence="1" id="KW-0805">Transcription regulation</keyword>
<organism evidence="5 6">
    <name type="scientific">Salmonella enterica</name>
    <name type="common">Salmonella choleraesuis</name>
    <dbReference type="NCBI Taxonomy" id="28901"/>
    <lineage>
        <taxon>Bacteria</taxon>
        <taxon>Pseudomonadati</taxon>
        <taxon>Pseudomonadota</taxon>
        <taxon>Gammaproteobacteria</taxon>
        <taxon>Enterobacterales</taxon>
        <taxon>Enterobacteriaceae</taxon>
        <taxon>Salmonella</taxon>
    </lineage>
</organism>
<dbReference type="AlphaFoldDB" id="A0A379QDC3"/>
<accession>A0A379QDC3</accession>
<keyword evidence="2" id="KW-0238">DNA-binding</keyword>
<dbReference type="SMART" id="SM00342">
    <property type="entry name" value="HTH_ARAC"/>
    <property type="match status" value="1"/>
</dbReference>
<evidence type="ECO:0000256" key="2">
    <source>
        <dbReference type="ARBA" id="ARBA00023125"/>
    </source>
</evidence>
<dbReference type="EMBL" id="UGWP01000003">
    <property type="protein sequence ID" value="SUF55093.1"/>
    <property type="molecule type" value="Genomic_DNA"/>
</dbReference>
<reference evidence="5 6" key="1">
    <citation type="submission" date="2018-06" db="EMBL/GenBank/DDBJ databases">
        <authorList>
            <consortium name="Pathogen Informatics"/>
            <person name="Doyle S."/>
        </authorList>
    </citation>
    <scope>NUCLEOTIDE SEQUENCE [LARGE SCALE GENOMIC DNA]</scope>
    <source>
        <strain evidence="5 6">NCTC10252</strain>
    </source>
</reference>
<dbReference type="Proteomes" id="UP000254597">
    <property type="component" value="Unassembled WGS sequence"/>
</dbReference>
<dbReference type="InterPro" id="IPR050959">
    <property type="entry name" value="MarA-like"/>
</dbReference>
<evidence type="ECO:0000313" key="6">
    <source>
        <dbReference type="Proteomes" id="UP000254597"/>
    </source>
</evidence>
<feature type="domain" description="HTH araC/xylS-type" evidence="4">
    <location>
        <begin position="2"/>
        <end position="94"/>
    </location>
</feature>
<protein>
    <submittedName>
        <fullName evidence="5">Right origin-binding protein</fullName>
    </submittedName>
</protein>
<keyword evidence="3" id="KW-0804">Transcription</keyword>
<dbReference type="PANTHER" id="PTHR47504:SF3">
    <property type="entry name" value="HTH-TYPE TRANSCRIPTIONAL REGULATOR YKGA-RELATED"/>
    <property type="match status" value="1"/>
</dbReference>
<name>A0A379QDC3_SALER</name>
<dbReference type="PROSITE" id="PS01124">
    <property type="entry name" value="HTH_ARAC_FAMILY_2"/>
    <property type="match status" value="1"/>
</dbReference>
<dbReference type="InterPro" id="IPR018062">
    <property type="entry name" value="HTH_AraC-typ_CS"/>
</dbReference>